<dbReference type="SUPFAM" id="SSF46689">
    <property type="entry name" value="Homeodomain-like"/>
    <property type="match status" value="1"/>
</dbReference>
<dbReference type="RefSeq" id="WP_246942397.1">
    <property type="nucleotide sequence ID" value="NZ_JAKGAK010000022.1"/>
</dbReference>
<evidence type="ECO:0000256" key="2">
    <source>
        <dbReference type="ARBA" id="ARBA00023125"/>
    </source>
</evidence>
<dbReference type="PANTHER" id="PTHR30514">
    <property type="entry name" value="GLUCOKINASE"/>
    <property type="match status" value="1"/>
</dbReference>
<dbReference type="PROSITE" id="PS51071">
    <property type="entry name" value="HTH_RPIR"/>
    <property type="match status" value="1"/>
</dbReference>
<proteinExistence type="predicted"/>
<dbReference type="Proteomes" id="UP001596015">
    <property type="component" value="Unassembled WGS sequence"/>
</dbReference>
<keyword evidence="2" id="KW-0238">DNA-binding</keyword>
<keyword evidence="1" id="KW-0805">Transcription regulation</keyword>
<dbReference type="InterPro" id="IPR035472">
    <property type="entry name" value="RpiR-like_SIS"/>
</dbReference>
<keyword evidence="3" id="KW-0804">Transcription</keyword>
<comment type="caution">
    <text evidence="6">The sequence shown here is derived from an EMBL/GenBank/DDBJ whole genome shotgun (WGS) entry which is preliminary data.</text>
</comment>
<dbReference type="PROSITE" id="PS51464">
    <property type="entry name" value="SIS"/>
    <property type="match status" value="1"/>
</dbReference>
<protein>
    <submittedName>
        <fullName evidence="6">MurR/RpiR family transcriptional regulator</fullName>
    </submittedName>
</protein>
<dbReference type="Pfam" id="PF01418">
    <property type="entry name" value="HTH_6"/>
    <property type="match status" value="1"/>
</dbReference>
<dbReference type="Gene3D" id="1.10.10.10">
    <property type="entry name" value="Winged helix-like DNA-binding domain superfamily/Winged helix DNA-binding domain"/>
    <property type="match status" value="1"/>
</dbReference>
<evidence type="ECO:0000259" key="5">
    <source>
        <dbReference type="PROSITE" id="PS51464"/>
    </source>
</evidence>
<dbReference type="EMBL" id="JBHSEO010000009">
    <property type="protein sequence ID" value="MFC4415205.1"/>
    <property type="molecule type" value="Genomic_DNA"/>
</dbReference>
<accession>A0ABV8X8R8</accession>
<keyword evidence="7" id="KW-1185">Reference proteome</keyword>
<evidence type="ECO:0000313" key="6">
    <source>
        <dbReference type="EMBL" id="MFC4415205.1"/>
    </source>
</evidence>
<sequence>MNQTPNDFEELERRVTEDYPSLSRRLQQTARFVLDNPQEVAFSTVAKLAGQAGVTPSTLIRFSNSFGFTGFSEMQKLFRERLVNELPNYAERIRAVRNATGSMPNSTQLLWEFSEANRDILEVLPSRINPDSLELALDILENAEIVHVLGVRRSFVVASYFSYAMQHINKRTFLIDGLGGMHLEQVRSVGKNDALLVVSYSPYAPEAQEASAHAKELGIPLIVMTDSNLSPLARLADVTIIFQEAEVKSFRSLTASLCLAQTIAISLGIRKDNTDNYQNRHLSSPKKQS</sequence>
<dbReference type="InterPro" id="IPR036388">
    <property type="entry name" value="WH-like_DNA-bd_sf"/>
</dbReference>
<dbReference type="InterPro" id="IPR000281">
    <property type="entry name" value="HTH_RpiR"/>
</dbReference>
<evidence type="ECO:0000256" key="3">
    <source>
        <dbReference type="ARBA" id="ARBA00023163"/>
    </source>
</evidence>
<organism evidence="6 7">
    <name type="scientific">Chromohalobacter beijerinckii</name>
    <dbReference type="NCBI Taxonomy" id="86179"/>
    <lineage>
        <taxon>Bacteria</taxon>
        <taxon>Pseudomonadati</taxon>
        <taxon>Pseudomonadota</taxon>
        <taxon>Gammaproteobacteria</taxon>
        <taxon>Oceanospirillales</taxon>
        <taxon>Halomonadaceae</taxon>
        <taxon>Chromohalobacter</taxon>
    </lineage>
</organism>
<dbReference type="Pfam" id="PF01380">
    <property type="entry name" value="SIS"/>
    <property type="match status" value="1"/>
</dbReference>
<name>A0ABV8X8R8_9GAMM</name>
<feature type="domain" description="HTH rpiR-type" evidence="4">
    <location>
        <begin position="9"/>
        <end position="85"/>
    </location>
</feature>
<dbReference type="CDD" id="cd05013">
    <property type="entry name" value="SIS_RpiR"/>
    <property type="match status" value="1"/>
</dbReference>
<evidence type="ECO:0000259" key="4">
    <source>
        <dbReference type="PROSITE" id="PS51071"/>
    </source>
</evidence>
<dbReference type="InterPro" id="IPR046348">
    <property type="entry name" value="SIS_dom_sf"/>
</dbReference>
<dbReference type="InterPro" id="IPR001347">
    <property type="entry name" value="SIS_dom"/>
</dbReference>
<dbReference type="SUPFAM" id="SSF53697">
    <property type="entry name" value="SIS domain"/>
    <property type="match status" value="1"/>
</dbReference>
<dbReference type="InterPro" id="IPR009057">
    <property type="entry name" value="Homeodomain-like_sf"/>
</dbReference>
<evidence type="ECO:0000256" key="1">
    <source>
        <dbReference type="ARBA" id="ARBA00023015"/>
    </source>
</evidence>
<evidence type="ECO:0000313" key="7">
    <source>
        <dbReference type="Proteomes" id="UP001596015"/>
    </source>
</evidence>
<feature type="domain" description="SIS" evidence="5">
    <location>
        <begin position="136"/>
        <end position="274"/>
    </location>
</feature>
<gene>
    <name evidence="6" type="ORF">ACFO0E_02085</name>
</gene>
<dbReference type="Gene3D" id="3.40.50.10490">
    <property type="entry name" value="Glucose-6-phosphate isomerase like protein, domain 1"/>
    <property type="match status" value="1"/>
</dbReference>
<dbReference type="PANTHER" id="PTHR30514:SF20">
    <property type="entry name" value="TRANSCRIPTIONAL REGULATOR"/>
    <property type="match status" value="1"/>
</dbReference>
<reference evidence="7" key="1">
    <citation type="journal article" date="2019" name="Int. J. Syst. Evol. Microbiol.">
        <title>The Global Catalogue of Microorganisms (GCM) 10K type strain sequencing project: providing services to taxonomists for standard genome sequencing and annotation.</title>
        <authorList>
            <consortium name="The Broad Institute Genomics Platform"/>
            <consortium name="The Broad Institute Genome Sequencing Center for Infectious Disease"/>
            <person name="Wu L."/>
            <person name="Ma J."/>
        </authorList>
    </citation>
    <scope>NUCLEOTIDE SEQUENCE [LARGE SCALE GENOMIC DNA]</scope>
    <source>
        <strain evidence="7">CCUG 49679</strain>
    </source>
</reference>
<dbReference type="InterPro" id="IPR047640">
    <property type="entry name" value="RpiR-like"/>
</dbReference>